<feature type="compositionally biased region" description="Basic residues" evidence="2">
    <location>
        <begin position="357"/>
        <end position="368"/>
    </location>
</feature>
<feature type="region of interest" description="Disordered" evidence="2">
    <location>
        <begin position="1"/>
        <end position="27"/>
    </location>
</feature>
<feature type="compositionally biased region" description="Low complexity" evidence="2">
    <location>
        <begin position="402"/>
        <end position="413"/>
    </location>
</feature>
<reference evidence="3" key="1">
    <citation type="submission" date="2023-06" db="EMBL/GenBank/DDBJ databases">
        <authorList>
            <person name="Delattre M."/>
        </authorList>
    </citation>
    <scope>NUCLEOTIDE SEQUENCE</scope>
    <source>
        <strain evidence="3">AF72</strain>
    </source>
</reference>
<dbReference type="InterPro" id="IPR005366">
    <property type="entry name" value="EMC8/9"/>
</dbReference>
<feature type="compositionally biased region" description="Low complexity" evidence="2">
    <location>
        <begin position="1"/>
        <end position="14"/>
    </location>
</feature>
<dbReference type="InterPro" id="IPR053210">
    <property type="entry name" value="ANKRD12"/>
</dbReference>
<organism evidence="3 4">
    <name type="scientific">Mesorhabditis spiculigera</name>
    <dbReference type="NCBI Taxonomy" id="96644"/>
    <lineage>
        <taxon>Eukaryota</taxon>
        <taxon>Metazoa</taxon>
        <taxon>Ecdysozoa</taxon>
        <taxon>Nematoda</taxon>
        <taxon>Chromadorea</taxon>
        <taxon>Rhabditida</taxon>
        <taxon>Rhabditina</taxon>
        <taxon>Rhabditomorpha</taxon>
        <taxon>Rhabditoidea</taxon>
        <taxon>Rhabditidae</taxon>
        <taxon>Mesorhabditinae</taxon>
        <taxon>Mesorhabditis</taxon>
    </lineage>
</organism>
<dbReference type="SMART" id="SM00248">
    <property type="entry name" value="ANK"/>
    <property type="match status" value="3"/>
</dbReference>
<feature type="compositionally biased region" description="Basic residues" evidence="2">
    <location>
        <begin position="388"/>
        <end position="401"/>
    </location>
</feature>
<protein>
    <submittedName>
        <fullName evidence="3">Uncharacterized protein</fullName>
    </submittedName>
</protein>
<feature type="compositionally biased region" description="Acidic residues" evidence="2">
    <location>
        <begin position="291"/>
        <end position="300"/>
    </location>
</feature>
<dbReference type="Pfam" id="PF12796">
    <property type="entry name" value="Ank_2"/>
    <property type="match status" value="1"/>
</dbReference>
<feature type="repeat" description="ANK" evidence="1">
    <location>
        <begin position="75"/>
        <end position="107"/>
    </location>
</feature>
<gene>
    <name evidence="3" type="ORF">MSPICULIGERA_LOCUS12620</name>
</gene>
<proteinExistence type="predicted"/>
<dbReference type="PROSITE" id="PS50297">
    <property type="entry name" value="ANK_REP_REGION"/>
    <property type="match status" value="3"/>
</dbReference>
<dbReference type="InterPro" id="IPR036770">
    <property type="entry name" value="Ankyrin_rpt-contain_sf"/>
</dbReference>
<dbReference type="Proteomes" id="UP001177023">
    <property type="component" value="Unassembled WGS sequence"/>
</dbReference>
<dbReference type="PANTHER" id="PTHR24149:SF14">
    <property type="entry name" value="ANKYRIN REPEAT DOMAIN 12"/>
    <property type="match status" value="1"/>
</dbReference>
<evidence type="ECO:0000313" key="3">
    <source>
        <dbReference type="EMBL" id="CAJ0574280.1"/>
    </source>
</evidence>
<evidence type="ECO:0000256" key="1">
    <source>
        <dbReference type="PROSITE-ProRule" id="PRU00023"/>
    </source>
</evidence>
<evidence type="ECO:0000313" key="4">
    <source>
        <dbReference type="Proteomes" id="UP001177023"/>
    </source>
</evidence>
<dbReference type="Pfam" id="PF03665">
    <property type="entry name" value="UPF0172"/>
    <property type="match status" value="1"/>
</dbReference>
<feature type="region of interest" description="Disordered" evidence="2">
    <location>
        <begin position="291"/>
        <end position="587"/>
    </location>
</feature>
<feature type="compositionally biased region" description="Basic and acidic residues" evidence="2">
    <location>
        <begin position="414"/>
        <end position="438"/>
    </location>
</feature>
<evidence type="ECO:0000256" key="2">
    <source>
        <dbReference type="SAM" id="MobiDB-lite"/>
    </source>
</evidence>
<feature type="compositionally biased region" description="Polar residues" evidence="2">
    <location>
        <begin position="496"/>
        <end position="505"/>
    </location>
</feature>
<feature type="repeat" description="ANK" evidence="1">
    <location>
        <begin position="109"/>
        <end position="141"/>
    </location>
</feature>
<dbReference type="CDD" id="cd08060">
    <property type="entry name" value="MPN_UPF0172"/>
    <property type="match status" value="1"/>
</dbReference>
<dbReference type="SUPFAM" id="SSF48403">
    <property type="entry name" value="Ankyrin repeat"/>
    <property type="match status" value="1"/>
</dbReference>
<name>A0AA36CU56_9BILA</name>
<dbReference type="GO" id="GO:0072546">
    <property type="term" value="C:EMC complex"/>
    <property type="evidence" value="ECO:0007669"/>
    <property type="project" value="InterPro"/>
</dbReference>
<keyword evidence="1" id="KW-0040">ANK repeat</keyword>
<dbReference type="PROSITE" id="PS50088">
    <property type="entry name" value="ANK_REPEAT"/>
    <property type="match status" value="3"/>
</dbReference>
<sequence>MEPSSSSACNSPSATPFTDYGADPNSKKRIARVHKKNTRGETPLHLAARKGDTEACSRMLDEATEADWVNVADYAGWTALHEACVQSRFETAEMLIRRGANVNQSSLEELTTPLHDAAGSGHTSIVWLLLKNGAERNVQDSRGKLPIHLAREGSLVEKMLRSAELPATCPKDESRLVEEDEGNNVETLKDYTCTDTSDAPAEPSCMENVFPLSMPRVEPGQAFAPTASTVTGSITQADVPIIPMENLHASMTAPPQPAQVAAPAPMPQKPFPSLIAAEYDDDDEEESRLLIEENDEDEKEMAETATAADGGEEQQINMDMEDRPETGMSKQSADPGDESRMEEPEQMDTAESDRVKEKKLHRVARQKASRTSTPVPGSSSKDGERKRGTGRGRGRGGRRSARGGSCASSPRASRGGEQDIYEFKDSPESQEDPRDRESSAPPTWKRMRLDDEASGGSNGSGSSPTHNNGQQVPVLRITLNKGSDDEATNDAPETQYLMTNRNRVQSLRGGKTGYKRTAPSTREGTPAIDEESQSRMTRSRIRQSGKTIEEPDYWGKSKKKRNGGADGKEDEDEAENEEEKEARRALGPDYLAEREENLGIKAMLYDSTKSRIFMKEQLVSRWIDDSNLDTARTLAADNTMPPNYPQYMLATNDRQTDITWYKKQCENHPLVKTLDEPLMKLWQMQQEERNDLLAKIVWELARSQMHYEREYLRHYRRMVCGPTRMTMCRMLRDLEVNNTMTLCQPGHPEDEPCMTKEDYEKRIEEPIREMYNRHRVNAVAISYRQREQFKQEALKFGIDLLPELAVELAPEVPTRLLEFYLNIKMVSAEIEPTAYATMILHCVKYPSKGVSGLLLGKKTAGKLEISSVVPLVHESAPLSPSLEVALTLVSAKEEVSILGVYYSNQSCRDKGLNTHAVRLAEKIAAVTDKPAYVAQVVNWHLSADCSSPCVSMYTLDGSSWKDMKVDVEPSALSLVSNALQRKVYRELVDFENHLDNPELDFYNARLTQMLEGQL</sequence>
<keyword evidence="4" id="KW-1185">Reference proteome</keyword>
<feature type="non-terminal residue" evidence="3">
    <location>
        <position position="1014"/>
    </location>
</feature>
<dbReference type="PANTHER" id="PTHR24149">
    <property type="entry name" value="ANKYRIN REPEAT DOMAIN-CONTAINING PROTEIN 12"/>
    <property type="match status" value="1"/>
</dbReference>
<feature type="compositionally biased region" description="Polar residues" evidence="2">
    <location>
        <begin position="369"/>
        <end position="380"/>
    </location>
</feature>
<accession>A0AA36CU56</accession>
<feature type="repeat" description="ANK" evidence="1">
    <location>
        <begin position="39"/>
        <end position="71"/>
    </location>
</feature>
<dbReference type="InterPro" id="IPR002110">
    <property type="entry name" value="Ankyrin_rpt"/>
</dbReference>
<feature type="compositionally biased region" description="Acidic residues" evidence="2">
    <location>
        <begin position="568"/>
        <end position="579"/>
    </location>
</feature>
<dbReference type="Gene3D" id="1.25.40.20">
    <property type="entry name" value="Ankyrin repeat-containing domain"/>
    <property type="match status" value="1"/>
</dbReference>
<dbReference type="AlphaFoldDB" id="A0AA36CU56"/>
<dbReference type="Pfam" id="PF00023">
    <property type="entry name" value="Ank"/>
    <property type="match status" value="1"/>
</dbReference>
<comment type="caution">
    <text evidence="3">The sequence shown here is derived from an EMBL/GenBank/DDBJ whole genome shotgun (WGS) entry which is preliminary data.</text>
</comment>
<dbReference type="PRINTS" id="PR01415">
    <property type="entry name" value="ANKYRIN"/>
</dbReference>
<dbReference type="GO" id="GO:0005654">
    <property type="term" value="C:nucleoplasm"/>
    <property type="evidence" value="ECO:0007669"/>
    <property type="project" value="TreeGrafter"/>
</dbReference>
<dbReference type="EMBL" id="CATQJA010002629">
    <property type="protein sequence ID" value="CAJ0574280.1"/>
    <property type="molecule type" value="Genomic_DNA"/>
</dbReference>